<reference evidence="2 3" key="1">
    <citation type="journal article" date="2022" name="Nat. Genet.">
        <title>Improved pea reference genome and pan-genome highlight genomic features and evolutionary characteristics.</title>
        <authorList>
            <person name="Yang T."/>
            <person name="Liu R."/>
            <person name="Luo Y."/>
            <person name="Hu S."/>
            <person name="Wang D."/>
            <person name="Wang C."/>
            <person name="Pandey M.K."/>
            <person name="Ge S."/>
            <person name="Xu Q."/>
            <person name="Li N."/>
            <person name="Li G."/>
            <person name="Huang Y."/>
            <person name="Saxena R.K."/>
            <person name="Ji Y."/>
            <person name="Li M."/>
            <person name="Yan X."/>
            <person name="He Y."/>
            <person name="Liu Y."/>
            <person name="Wang X."/>
            <person name="Xiang C."/>
            <person name="Varshney R.K."/>
            <person name="Ding H."/>
            <person name="Gao S."/>
            <person name="Zong X."/>
        </authorList>
    </citation>
    <scope>NUCLEOTIDE SEQUENCE [LARGE SCALE GENOMIC DNA]</scope>
    <source>
        <strain evidence="2 3">cv. Zhongwan 6</strain>
    </source>
</reference>
<keyword evidence="3" id="KW-1185">Reference proteome</keyword>
<gene>
    <name evidence="2" type="ORF">KIW84_011874</name>
</gene>
<dbReference type="Proteomes" id="UP001058974">
    <property type="component" value="Chromosome 1"/>
</dbReference>
<dbReference type="PANTHER" id="PTHR48201">
    <property type="entry name" value="PROTEIN, PUTATIVE-RELATED"/>
    <property type="match status" value="1"/>
</dbReference>
<dbReference type="InterPro" id="IPR056647">
    <property type="entry name" value="DUF7745"/>
</dbReference>
<dbReference type="EMBL" id="JAMSHJ010000001">
    <property type="protein sequence ID" value="KAI5442996.1"/>
    <property type="molecule type" value="Genomic_DNA"/>
</dbReference>
<organism evidence="2 3">
    <name type="scientific">Pisum sativum</name>
    <name type="common">Garden pea</name>
    <name type="synonym">Lathyrus oleraceus</name>
    <dbReference type="NCBI Taxonomy" id="3888"/>
    <lineage>
        <taxon>Eukaryota</taxon>
        <taxon>Viridiplantae</taxon>
        <taxon>Streptophyta</taxon>
        <taxon>Embryophyta</taxon>
        <taxon>Tracheophyta</taxon>
        <taxon>Spermatophyta</taxon>
        <taxon>Magnoliopsida</taxon>
        <taxon>eudicotyledons</taxon>
        <taxon>Gunneridae</taxon>
        <taxon>Pentapetalae</taxon>
        <taxon>rosids</taxon>
        <taxon>fabids</taxon>
        <taxon>Fabales</taxon>
        <taxon>Fabaceae</taxon>
        <taxon>Papilionoideae</taxon>
        <taxon>50 kb inversion clade</taxon>
        <taxon>NPAAA clade</taxon>
        <taxon>Hologalegina</taxon>
        <taxon>IRL clade</taxon>
        <taxon>Fabeae</taxon>
        <taxon>Lathyrus</taxon>
    </lineage>
</organism>
<comment type="caution">
    <text evidence="2">The sequence shown here is derived from an EMBL/GenBank/DDBJ whole genome shotgun (WGS) entry which is preliminary data.</text>
</comment>
<name>A0A9D5GVC9_PEA</name>
<evidence type="ECO:0000259" key="1">
    <source>
        <dbReference type="Pfam" id="PF24924"/>
    </source>
</evidence>
<dbReference type="AlphaFoldDB" id="A0A9D5GVC9"/>
<sequence length="327" mass="37212">MNSRTFRQPLAFEVEGNYTYRRSSQKYCGLRSYLVVITMLSSHDPEHSEIGSDKKNTLSLKFKLPRMDSLLALSSKITPFKKNNFICKYGQILDLLTTSVDVSAFVALYQCYDDPPLRCFTFKEFQLVPIIEEYERLLGWYVKYHPPFTKLGELLMPESVVEALHLSVEEVTLGVGPSGFSRKFLESWNSLPVVTQVPLEGVPINLNAAKVFHVPAHGGSQADVDDHHSAFFVPIVESMYEPYGPSPTDIDRRLHMMDESSTTYLYGQRLEENPTKPQRPLIIEKPIEISKPVETRKFIEAQKPVEIQKPTEIQEPTMNITGTDGMT</sequence>
<dbReference type="Pfam" id="PF24924">
    <property type="entry name" value="DUF7745"/>
    <property type="match status" value="1"/>
</dbReference>
<evidence type="ECO:0000313" key="2">
    <source>
        <dbReference type="EMBL" id="KAI5442996.1"/>
    </source>
</evidence>
<protein>
    <recommendedName>
        <fullName evidence="1">DUF7745 domain-containing protein</fullName>
    </recommendedName>
</protein>
<feature type="domain" description="DUF7745" evidence="1">
    <location>
        <begin position="71"/>
        <end position="187"/>
    </location>
</feature>
<dbReference type="Gramene" id="Psat01G0187400-T1">
    <property type="protein sequence ID" value="KAI5442996.1"/>
    <property type="gene ID" value="KIW84_011874"/>
</dbReference>
<proteinExistence type="predicted"/>
<dbReference type="PANTHER" id="PTHR48201:SF12">
    <property type="entry name" value="AMINOTRANSFERASE-LIKE PLANT MOBILE DOMAIN-CONTAINING PROTEIN"/>
    <property type="match status" value="1"/>
</dbReference>
<evidence type="ECO:0000313" key="3">
    <source>
        <dbReference type="Proteomes" id="UP001058974"/>
    </source>
</evidence>
<accession>A0A9D5GVC9</accession>